<feature type="transmembrane region" description="Helical" evidence="7">
    <location>
        <begin position="42"/>
        <end position="58"/>
    </location>
</feature>
<keyword evidence="6 7" id="KW-0472">Membrane</keyword>
<dbReference type="EMBL" id="JADJEV010000004">
    <property type="protein sequence ID" value="MBK6973959.1"/>
    <property type="molecule type" value="Genomic_DNA"/>
</dbReference>
<dbReference type="Proteomes" id="UP000807785">
    <property type="component" value="Unassembled WGS sequence"/>
</dbReference>
<name>A0A9D7HMC1_9PROT</name>
<sequence>MTPRALMFEVAMRALYPLLLAASLWLLLRGHNAPGGGFVGGLVAVSASAAYAIAFGARRARLRMPLGPPALAAAGVLMALASGLPAALLGLPFLTHLWTTLPLGVVDLPLSTVMLFDLGVYCCVWAAVGGYCLELLGAQEHNT</sequence>
<dbReference type="GO" id="GO:0005886">
    <property type="term" value="C:plasma membrane"/>
    <property type="evidence" value="ECO:0007669"/>
    <property type="project" value="UniProtKB-SubCell"/>
</dbReference>
<feature type="transmembrane region" description="Helical" evidence="7">
    <location>
        <begin position="70"/>
        <end position="93"/>
    </location>
</feature>
<gene>
    <name evidence="9" type="ORF">IPH26_13850</name>
</gene>
<evidence type="ECO:0000313" key="9">
    <source>
        <dbReference type="EMBL" id="MBK6973959.1"/>
    </source>
</evidence>
<feature type="domain" description="Na+/H+ antiporter MnhB subunit-related protein" evidence="8">
    <location>
        <begin position="8"/>
        <end position="128"/>
    </location>
</feature>
<dbReference type="PANTHER" id="PTHR33932:SF4">
    <property type="entry name" value="NA(+)_H(+) ANTIPORTER SUBUNIT B"/>
    <property type="match status" value="1"/>
</dbReference>
<dbReference type="AlphaFoldDB" id="A0A9D7HMC1"/>
<evidence type="ECO:0000256" key="2">
    <source>
        <dbReference type="ARBA" id="ARBA00009425"/>
    </source>
</evidence>
<accession>A0A9D7HMC1</accession>
<reference evidence="9" key="1">
    <citation type="submission" date="2020-10" db="EMBL/GenBank/DDBJ databases">
        <title>Connecting structure to function with the recovery of over 1000 high-quality activated sludge metagenome-assembled genomes encoding full-length rRNA genes using long-read sequencing.</title>
        <authorList>
            <person name="Singleton C.M."/>
            <person name="Petriglieri F."/>
            <person name="Kristensen J.M."/>
            <person name="Kirkegaard R.H."/>
            <person name="Michaelsen T.Y."/>
            <person name="Andersen M.H."/>
            <person name="Karst S.M."/>
            <person name="Dueholm M.S."/>
            <person name="Nielsen P.H."/>
            <person name="Albertsen M."/>
        </authorList>
    </citation>
    <scope>NUCLEOTIDE SEQUENCE</scope>
    <source>
        <strain evidence="9">Bjer_18-Q3-R1-45_BAT3C.347</strain>
    </source>
</reference>
<feature type="transmembrane region" description="Helical" evidence="7">
    <location>
        <begin position="113"/>
        <end position="133"/>
    </location>
</feature>
<keyword evidence="4 7" id="KW-0812">Transmembrane</keyword>
<dbReference type="InterPro" id="IPR007182">
    <property type="entry name" value="MnhB"/>
</dbReference>
<evidence type="ECO:0000313" key="10">
    <source>
        <dbReference type="Proteomes" id="UP000807785"/>
    </source>
</evidence>
<dbReference type="Pfam" id="PF04039">
    <property type="entry name" value="MnhB"/>
    <property type="match status" value="1"/>
</dbReference>
<evidence type="ECO:0000259" key="8">
    <source>
        <dbReference type="Pfam" id="PF04039"/>
    </source>
</evidence>
<evidence type="ECO:0000256" key="7">
    <source>
        <dbReference type="SAM" id="Phobius"/>
    </source>
</evidence>
<evidence type="ECO:0000256" key="3">
    <source>
        <dbReference type="ARBA" id="ARBA00022475"/>
    </source>
</evidence>
<comment type="subcellular location">
    <subcellularLocation>
        <location evidence="1">Cell membrane</location>
        <topology evidence="1">Multi-pass membrane protein</topology>
    </subcellularLocation>
</comment>
<keyword evidence="5 7" id="KW-1133">Transmembrane helix</keyword>
<dbReference type="InterPro" id="IPR050622">
    <property type="entry name" value="CPA3_antiporter_subunitB"/>
</dbReference>
<evidence type="ECO:0000256" key="6">
    <source>
        <dbReference type="ARBA" id="ARBA00023136"/>
    </source>
</evidence>
<dbReference type="PANTHER" id="PTHR33932">
    <property type="entry name" value="NA(+)/H(+) ANTIPORTER SUBUNIT B"/>
    <property type="match status" value="1"/>
</dbReference>
<evidence type="ECO:0000256" key="5">
    <source>
        <dbReference type="ARBA" id="ARBA00022989"/>
    </source>
</evidence>
<evidence type="ECO:0000256" key="1">
    <source>
        <dbReference type="ARBA" id="ARBA00004651"/>
    </source>
</evidence>
<proteinExistence type="inferred from homology"/>
<evidence type="ECO:0000256" key="4">
    <source>
        <dbReference type="ARBA" id="ARBA00022692"/>
    </source>
</evidence>
<keyword evidence="3" id="KW-1003">Cell membrane</keyword>
<protein>
    <submittedName>
        <fullName evidence="9">Na(+)/H(+) antiporter subunit B</fullName>
    </submittedName>
</protein>
<organism evidence="9 10">
    <name type="scientific">Candidatus Methylophosphatis roskildensis</name>
    <dbReference type="NCBI Taxonomy" id="2899263"/>
    <lineage>
        <taxon>Bacteria</taxon>
        <taxon>Pseudomonadati</taxon>
        <taxon>Pseudomonadota</taxon>
        <taxon>Betaproteobacteria</taxon>
        <taxon>Nitrosomonadales</taxon>
        <taxon>Sterolibacteriaceae</taxon>
        <taxon>Candidatus Methylophosphatis</taxon>
    </lineage>
</organism>
<comment type="caution">
    <text evidence="9">The sequence shown here is derived from an EMBL/GenBank/DDBJ whole genome shotgun (WGS) entry which is preliminary data.</text>
</comment>
<comment type="similarity">
    <text evidence="2">Belongs to the CPA3 antiporters (TC 2.A.63) subunit B family.</text>
</comment>